<evidence type="ECO:0000256" key="1">
    <source>
        <dbReference type="SAM" id="Phobius"/>
    </source>
</evidence>
<dbReference type="Proteomes" id="UP000594262">
    <property type="component" value="Unplaced"/>
</dbReference>
<dbReference type="AlphaFoldDB" id="A0A7M5V6P5"/>
<feature type="transmembrane region" description="Helical" evidence="1">
    <location>
        <begin position="7"/>
        <end position="24"/>
    </location>
</feature>
<accession>A0A7M5V6P5</accession>
<dbReference type="Pfam" id="PF00024">
    <property type="entry name" value="PAN_1"/>
    <property type="match status" value="1"/>
</dbReference>
<dbReference type="OrthoDB" id="6423981at2759"/>
<proteinExistence type="predicted"/>
<sequence length="294" mass="33814">MKKKKQIFILCILTAINITFPYILKLPECNKYDAIFSKIKYNQRLIGDFITFLQSISLRQCLTKCMWHDTCQSVNHFRGNNSCELLASSVQRNRTGNAVLVSDRGWNHFETDFNIITLGPWCTANNPCQPNERCKDVCFGTHKCVSFTTESLRDYIETASQSSDHNTGEFPAIKAFDGNNDVYSHTARSPTPHWIKATFKQRVFINYVIFVNRLPIISSPYDQRNDNMRLETILHDGGQSRVTVFGNTGILGTQKNISCMQYADEFQAFQPLEFSTDYNNIGEIWIYGRVVFTF</sequence>
<keyword evidence="1" id="KW-1133">Transmembrane helix</keyword>
<dbReference type="SUPFAM" id="SSF49785">
    <property type="entry name" value="Galactose-binding domain-like"/>
    <property type="match status" value="1"/>
</dbReference>
<protein>
    <recommendedName>
        <fullName evidence="2">Apple domain-containing protein</fullName>
    </recommendedName>
</protein>
<dbReference type="Gene3D" id="2.60.120.260">
    <property type="entry name" value="Galactose-binding domain-like"/>
    <property type="match status" value="1"/>
</dbReference>
<reference evidence="3" key="1">
    <citation type="submission" date="2021-01" db="UniProtKB">
        <authorList>
            <consortium name="EnsemblMetazoa"/>
        </authorList>
    </citation>
    <scope>IDENTIFICATION</scope>
</reference>
<evidence type="ECO:0000313" key="4">
    <source>
        <dbReference type="Proteomes" id="UP000594262"/>
    </source>
</evidence>
<dbReference type="EnsemblMetazoa" id="CLYHEMT012327.1">
    <property type="protein sequence ID" value="CLYHEMP012327.1"/>
    <property type="gene ID" value="CLYHEMG012327"/>
</dbReference>
<dbReference type="InterPro" id="IPR003609">
    <property type="entry name" value="Pan_app"/>
</dbReference>
<keyword evidence="4" id="KW-1185">Reference proteome</keyword>
<evidence type="ECO:0000313" key="3">
    <source>
        <dbReference type="EnsemblMetazoa" id="CLYHEMP012327.1"/>
    </source>
</evidence>
<feature type="domain" description="Apple" evidence="2">
    <location>
        <begin position="29"/>
        <end position="113"/>
    </location>
</feature>
<organism evidence="3 4">
    <name type="scientific">Clytia hemisphaerica</name>
    <dbReference type="NCBI Taxonomy" id="252671"/>
    <lineage>
        <taxon>Eukaryota</taxon>
        <taxon>Metazoa</taxon>
        <taxon>Cnidaria</taxon>
        <taxon>Hydrozoa</taxon>
        <taxon>Hydroidolina</taxon>
        <taxon>Leptothecata</taxon>
        <taxon>Obeliida</taxon>
        <taxon>Clytiidae</taxon>
        <taxon>Clytia</taxon>
    </lineage>
</organism>
<evidence type="ECO:0000259" key="2">
    <source>
        <dbReference type="PROSITE" id="PS50948"/>
    </source>
</evidence>
<name>A0A7M5V6P5_9CNID</name>
<dbReference type="InterPro" id="IPR008979">
    <property type="entry name" value="Galactose-bd-like_sf"/>
</dbReference>
<keyword evidence="1" id="KW-0812">Transmembrane</keyword>
<keyword evidence="1" id="KW-0472">Membrane</keyword>
<dbReference type="SUPFAM" id="SSF57414">
    <property type="entry name" value="Hairpin loop containing domain-like"/>
    <property type="match status" value="1"/>
</dbReference>
<dbReference type="PROSITE" id="PS50948">
    <property type="entry name" value="PAN"/>
    <property type="match status" value="1"/>
</dbReference>